<dbReference type="Proteomes" id="UP000295681">
    <property type="component" value="Unassembled WGS sequence"/>
</dbReference>
<name>A0A4R5N9U4_9LACO</name>
<keyword evidence="2" id="KW-1185">Reference proteome</keyword>
<accession>A0A4R5N9U4</accession>
<proteinExistence type="predicted"/>
<organism evidence="1 2">
    <name type="scientific">Leuconostoc fallax</name>
    <dbReference type="NCBI Taxonomy" id="1251"/>
    <lineage>
        <taxon>Bacteria</taxon>
        <taxon>Bacillati</taxon>
        <taxon>Bacillota</taxon>
        <taxon>Bacilli</taxon>
        <taxon>Lactobacillales</taxon>
        <taxon>Lactobacillaceae</taxon>
        <taxon>Leuconostoc</taxon>
    </lineage>
</organism>
<gene>
    <name evidence="1" type="ORF">C5L23_000033</name>
</gene>
<sequence>MLKQRMKKIQTDPTRQWTIKETTSFNNEYQQYIEFDEYFYVELFKIQLGYILGIKNYSWDNMNFAIKLFSKLRIEDTNSSQSSLLKKRIKK</sequence>
<comment type="caution">
    <text evidence="1">The sequence shown here is derived from an EMBL/GenBank/DDBJ whole genome shotgun (WGS) entry which is preliminary data.</text>
</comment>
<evidence type="ECO:0000313" key="2">
    <source>
        <dbReference type="Proteomes" id="UP000295681"/>
    </source>
</evidence>
<dbReference type="EMBL" id="PUFI01000008">
    <property type="protein sequence ID" value="TDG68927.1"/>
    <property type="molecule type" value="Genomic_DNA"/>
</dbReference>
<reference evidence="1 2" key="1">
    <citation type="journal article" date="2019" name="Appl. Microbiol. Biotechnol.">
        <title>Uncovering carbohydrate metabolism through a genotype-phenotype association study of 56 lactic acid bacteria genomes.</title>
        <authorList>
            <person name="Buron-Moles G."/>
            <person name="Chailyan A."/>
            <person name="Dolejs I."/>
            <person name="Forster J."/>
            <person name="Miks M.H."/>
        </authorList>
    </citation>
    <scope>NUCLEOTIDE SEQUENCE [LARGE SCALE GENOMIC DNA]</scope>
    <source>
        <strain evidence="1 2">ATCC 700006</strain>
    </source>
</reference>
<dbReference type="AlphaFoldDB" id="A0A4R5N9U4"/>
<protein>
    <submittedName>
        <fullName evidence="1">Uncharacterized protein</fullName>
    </submittedName>
</protein>
<evidence type="ECO:0000313" key="1">
    <source>
        <dbReference type="EMBL" id="TDG68927.1"/>
    </source>
</evidence>